<dbReference type="KEGG" id="vg:80513279"/>
<dbReference type="PROSITE" id="PS50088">
    <property type="entry name" value="ANK_REPEAT"/>
    <property type="match status" value="2"/>
</dbReference>
<protein>
    <submittedName>
        <fullName evidence="3">Putative ankyrin repeat protein</fullName>
    </submittedName>
</protein>
<dbReference type="EMBL" id="KU877344">
    <property type="protein sequence ID" value="ANB50917.1"/>
    <property type="molecule type" value="Genomic_DNA"/>
</dbReference>
<keyword evidence="2" id="KW-0040">ANK repeat</keyword>
<name>A0A167RNG8_9VIRU</name>
<reference evidence="3 4" key="1">
    <citation type="journal article" date="2016" name="Genome Announc.">
        <title>Complete Genome Sequence of a New Megavirus Family Member Isolated from an Inland Water Lake for the First Time in India.</title>
        <authorList>
            <person name="Chatterjee A."/>
            <person name="Ali F."/>
            <person name="Bange D."/>
            <person name="Kondabagil K."/>
        </authorList>
    </citation>
    <scope>NUCLEOTIDE SEQUENCE [LARGE SCALE GENOMIC DNA]</scope>
    <source>
        <strain evidence="3">1</strain>
    </source>
</reference>
<evidence type="ECO:0000313" key="4">
    <source>
        <dbReference type="Proteomes" id="UP000241365"/>
    </source>
</evidence>
<dbReference type="PANTHER" id="PTHR24126:SF14">
    <property type="entry name" value="ANK_REP_REGION DOMAIN-CONTAINING PROTEIN"/>
    <property type="match status" value="1"/>
</dbReference>
<keyword evidence="4" id="KW-1185">Reference proteome</keyword>
<dbReference type="InterPro" id="IPR002110">
    <property type="entry name" value="Ankyrin_rpt"/>
</dbReference>
<dbReference type="Pfam" id="PF12796">
    <property type="entry name" value="Ank_2"/>
    <property type="match status" value="2"/>
</dbReference>
<proteinExistence type="predicted"/>
<sequence>MINIYYSKQDKKMNIDKYDKNEEYYYTTDNKCKNLSELMHLIIREDDTLESHQKIVDYLELGIYDINATNEDGWTALMIAAVNSHELGNINTVKLLLDHSANINIKNKNNETVIYLVLTHTPLTNNYDLIKLLLNEGVNINIKNVDDDFCLAAACRSCDNDYKLSIVELLLKYGADVNMTNDYHETTIMQIYKNKNIYALQITELLLTYGAKINVQNRMGMATLDYALYLKKKIRMDVIILLLLNGANYLWHHYNINDTIFSRMDDDDYKKCQKVIEYIGFKKIAMRTIHKFIPLASQKIIWNPDGLRSKLFCLKWNIDHGSMDNIITWNNLELFDYLSINDLSDINFKTNDILKYL</sequence>
<accession>A0A167RNG8</accession>
<dbReference type="SUPFAM" id="SSF48403">
    <property type="entry name" value="Ankyrin repeat"/>
    <property type="match status" value="1"/>
</dbReference>
<evidence type="ECO:0000313" key="3">
    <source>
        <dbReference type="EMBL" id="ANB50917.1"/>
    </source>
</evidence>
<dbReference type="PANTHER" id="PTHR24126">
    <property type="entry name" value="ANKYRIN REPEAT, PH AND SEC7 DOMAIN CONTAINING PROTEIN SECG-RELATED"/>
    <property type="match status" value="1"/>
</dbReference>
<dbReference type="SMART" id="SM00248">
    <property type="entry name" value="ANK"/>
    <property type="match status" value="5"/>
</dbReference>
<dbReference type="Proteomes" id="UP000241365">
    <property type="component" value="Segment"/>
</dbReference>
<evidence type="ECO:0000256" key="1">
    <source>
        <dbReference type="ARBA" id="ARBA00022737"/>
    </source>
</evidence>
<keyword evidence="1" id="KW-0677">Repeat</keyword>
<evidence type="ECO:0000256" key="2">
    <source>
        <dbReference type="ARBA" id="ARBA00023043"/>
    </source>
</evidence>
<dbReference type="RefSeq" id="YP_010776668.1">
    <property type="nucleotide sequence ID" value="NC_075034.1"/>
</dbReference>
<dbReference type="GeneID" id="80513279"/>
<dbReference type="Gene3D" id="1.25.40.20">
    <property type="entry name" value="Ankyrin repeat-containing domain"/>
    <property type="match status" value="2"/>
</dbReference>
<organism evidence="3 4">
    <name type="scientific">Powai lake megavirus</name>
    <dbReference type="NCBI Taxonomy" id="1842663"/>
    <lineage>
        <taxon>Viruses</taxon>
        <taxon>Varidnaviria</taxon>
        <taxon>Bamfordvirae</taxon>
        <taxon>Nucleocytoviricota</taxon>
        <taxon>Megaviricetes</taxon>
        <taxon>Imitervirales</taxon>
        <taxon>Mimiviridae</taxon>
        <taxon>Megamimivirinae</taxon>
        <taxon>Megavirus</taxon>
        <taxon>Megavirus powaiense</taxon>
    </lineage>
</organism>
<dbReference type="PROSITE" id="PS50297">
    <property type="entry name" value="ANK_REP_REGION"/>
    <property type="match status" value="1"/>
</dbReference>
<dbReference type="InterPro" id="IPR036770">
    <property type="entry name" value="Ankyrin_rpt-contain_sf"/>
</dbReference>